<accession>A0ABY7BY90</accession>
<feature type="chain" id="PRO_5047351709" evidence="1">
    <location>
        <begin position="26"/>
        <end position="79"/>
    </location>
</feature>
<gene>
    <name evidence="2" type="ORF">OH818_20035</name>
</gene>
<sequence>MNSRELTGLLTAGLLAIGGATPAAAADDNRPNIVVAVADNPPTLEPAKEALQCRHADHLFSVRHAHPPRLSLGGRRRRL</sequence>
<evidence type="ECO:0000313" key="2">
    <source>
        <dbReference type="EMBL" id="WAP67744.1"/>
    </source>
</evidence>
<proteinExistence type="predicted"/>
<keyword evidence="1" id="KW-0732">Signal</keyword>
<reference evidence="2" key="1">
    <citation type="submission" date="2022-12" db="EMBL/GenBank/DDBJ databases">
        <title>Jiella pelagia sp. nov., isolated from phosphonate enriched culture of Northwest Pacific surface seawater.</title>
        <authorList>
            <person name="Shin D.Y."/>
            <person name="Hwang C.Y."/>
        </authorList>
    </citation>
    <scope>NUCLEOTIDE SEQUENCE</scope>
    <source>
        <strain evidence="2">HL-NP1</strain>
    </source>
</reference>
<dbReference type="RefSeq" id="WP_268880209.1">
    <property type="nucleotide sequence ID" value="NZ_CP114029.1"/>
</dbReference>
<organism evidence="2 3">
    <name type="scientific">Jiella pelagia</name>
    <dbReference type="NCBI Taxonomy" id="2986949"/>
    <lineage>
        <taxon>Bacteria</taxon>
        <taxon>Pseudomonadati</taxon>
        <taxon>Pseudomonadota</taxon>
        <taxon>Alphaproteobacteria</taxon>
        <taxon>Hyphomicrobiales</taxon>
        <taxon>Aurantimonadaceae</taxon>
        <taxon>Jiella</taxon>
    </lineage>
</organism>
<protein>
    <submittedName>
        <fullName evidence="2">Uncharacterized protein</fullName>
    </submittedName>
</protein>
<feature type="signal peptide" evidence="1">
    <location>
        <begin position="1"/>
        <end position="25"/>
    </location>
</feature>
<evidence type="ECO:0000256" key="1">
    <source>
        <dbReference type="SAM" id="SignalP"/>
    </source>
</evidence>
<evidence type="ECO:0000313" key="3">
    <source>
        <dbReference type="Proteomes" id="UP001164020"/>
    </source>
</evidence>
<dbReference type="Proteomes" id="UP001164020">
    <property type="component" value="Chromosome"/>
</dbReference>
<dbReference type="EMBL" id="CP114029">
    <property type="protein sequence ID" value="WAP67744.1"/>
    <property type="molecule type" value="Genomic_DNA"/>
</dbReference>
<keyword evidence="3" id="KW-1185">Reference proteome</keyword>
<name>A0ABY7BY90_9HYPH</name>